<evidence type="ECO:0000256" key="4">
    <source>
        <dbReference type="ARBA" id="ARBA00022842"/>
    </source>
</evidence>
<dbReference type="InterPro" id="IPR023214">
    <property type="entry name" value="HAD_sf"/>
</dbReference>
<dbReference type="EMBL" id="JADBDY010000001">
    <property type="protein sequence ID" value="MBE1459631.1"/>
    <property type="molecule type" value="Genomic_DNA"/>
</dbReference>
<name>A0ABR9HKS6_9ACTN</name>
<dbReference type="InterPro" id="IPR036412">
    <property type="entry name" value="HAD-like_sf"/>
</dbReference>
<keyword evidence="2" id="KW-0479">Metal-binding</keyword>
<dbReference type="CDD" id="cd02612">
    <property type="entry name" value="HAD_PGPPase"/>
    <property type="match status" value="1"/>
</dbReference>
<dbReference type="GO" id="GO:0016787">
    <property type="term" value="F:hydrolase activity"/>
    <property type="evidence" value="ECO:0007669"/>
    <property type="project" value="UniProtKB-KW"/>
</dbReference>
<protein>
    <submittedName>
        <fullName evidence="6">HAD superfamily hydrolase (TIGR01490 family)</fullName>
    </submittedName>
</protein>
<dbReference type="InterPro" id="IPR050582">
    <property type="entry name" value="HAD-like_SerB"/>
</dbReference>
<keyword evidence="7" id="KW-1185">Reference proteome</keyword>
<proteinExistence type="inferred from homology"/>
<dbReference type="Gene3D" id="1.20.1440.100">
    <property type="entry name" value="SG protein - dephosphorylation function"/>
    <property type="match status" value="1"/>
</dbReference>
<dbReference type="SUPFAM" id="SSF56784">
    <property type="entry name" value="HAD-like"/>
    <property type="match status" value="1"/>
</dbReference>
<dbReference type="NCBIfam" id="TIGR01490">
    <property type="entry name" value="HAD-SF-IB-hyp1"/>
    <property type="match status" value="1"/>
</dbReference>
<comment type="similarity">
    <text evidence="1">Belongs to the HAD-like hydrolase superfamily. SerB family.</text>
</comment>
<keyword evidence="4" id="KW-0460">Magnesium</keyword>
<evidence type="ECO:0000313" key="7">
    <source>
        <dbReference type="Proteomes" id="UP000598217"/>
    </source>
</evidence>
<evidence type="ECO:0000256" key="3">
    <source>
        <dbReference type="ARBA" id="ARBA00022801"/>
    </source>
</evidence>
<comment type="caution">
    <text evidence="6">The sequence shown here is derived from an EMBL/GenBank/DDBJ whole genome shotgun (WGS) entry which is preliminary data.</text>
</comment>
<dbReference type="PANTHER" id="PTHR43344">
    <property type="entry name" value="PHOSPHOSERINE PHOSPHATASE"/>
    <property type="match status" value="1"/>
</dbReference>
<feature type="region of interest" description="Disordered" evidence="5">
    <location>
        <begin position="241"/>
        <end position="269"/>
    </location>
</feature>
<evidence type="ECO:0000256" key="5">
    <source>
        <dbReference type="SAM" id="MobiDB-lite"/>
    </source>
</evidence>
<evidence type="ECO:0000313" key="6">
    <source>
        <dbReference type="EMBL" id="MBE1459631.1"/>
    </source>
</evidence>
<dbReference type="InterPro" id="IPR006385">
    <property type="entry name" value="HAD_hydro_SerB1"/>
</dbReference>
<evidence type="ECO:0000256" key="2">
    <source>
        <dbReference type="ARBA" id="ARBA00022723"/>
    </source>
</evidence>
<dbReference type="NCBIfam" id="TIGR01488">
    <property type="entry name" value="HAD-SF-IB"/>
    <property type="match status" value="1"/>
</dbReference>
<sequence>MGGVTGAVGAGGDGAVGNGARAGTGVVGADAGVGGTGVVGARTGAFFDVDETLIPVKSMFDFLAFRLAELGRPPSAYAESAAELRELAASGVPREEINREYYRLYRGASEQELMASGRRWFATRAAVPGFFLEGSVLALRGHLADGAHVVLLSGSFAPCLEPLARALGATAFRGTRPLVADGRLTGEVERPMIGPAKGEAVHEYAQQHGLDPAWSHAYGDHISDLPMLEAVGHPHVRADGDPALLGHASQRGWPRVHDPAPATPSGDHGSECVCGCALARWAAPSNHPTTLTTTGDRA</sequence>
<dbReference type="Proteomes" id="UP000598217">
    <property type="component" value="Unassembled WGS sequence"/>
</dbReference>
<reference evidence="6 7" key="1">
    <citation type="submission" date="2020-10" db="EMBL/GenBank/DDBJ databases">
        <title>Sequencing the genomes of 1000 actinobacteria strains.</title>
        <authorList>
            <person name="Klenk H.-P."/>
        </authorList>
    </citation>
    <scope>NUCLEOTIDE SEQUENCE [LARGE SCALE GENOMIC DNA]</scope>
    <source>
        <strain evidence="6 7">DSM 45157</strain>
    </source>
</reference>
<dbReference type="Pfam" id="PF12710">
    <property type="entry name" value="HAD"/>
    <property type="match status" value="1"/>
</dbReference>
<dbReference type="PANTHER" id="PTHR43344:SF13">
    <property type="entry name" value="PHOSPHATASE RV3661-RELATED"/>
    <property type="match status" value="1"/>
</dbReference>
<evidence type="ECO:0000256" key="1">
    <source>
        <dbReference type="ARBA" id="ARBA00009184"/>
    </source>
</evidence>
<gene>
    <name evidence="6" type="ORF">H4W79_003845</name>
</gene>
<accession>A0ABR9HKS6</accession>
<dbReference type="Gene3D" id="3.40.50.1000">
    <property type="entry name" value="HAD superfamily/HAD-like"/>
    <property type="match status" value="1"/>
</dbReference>
<keyword evidence="3 6" id="KW-0378">Hydrolase</keyword>
<organism evidence="6 7">
    <name type="scientific">Nocardiopsis terrae</name>
    <dbReference type="NCBI Taxonomy" id="372655"/>
    <lineage>
        <taxon>Bacteria</taxon>
        <taxon>Bacillati</taxon>
        <taxon>Actinomycetota</taxon>
        <taxon>Actinomycetes</taxon>
        <taxon>Streptosporangiales</taxon>
        <taxon>Nocardiopsidaceae</taxon>
        <taxon>Nocardiopsis</taxon>
    </lineage>
</organism>